<feature type="transmembrane region" description="Helical" evidence="7">
    <location>
        <begin position="386"/>
        <end position="405"/>
    </location>
</feature>
<feature type="transmembrane region" description="Helical" evidence="7">
    <location>
        <begin position="18"/>
        <end position="39"/>
    </location>
</feature>
<dbReference type="SUPFAM" id="SSF103473">
    <property type="entry name" value="MFS general substrate transporter"/>
    <property type="match status" value="1"/>
</dbReference>
<accession>A0A511W4R4</accession>
<evidence type="ECO:0000256" key="2">
    <source>
        <dbReference type="ARBA" id="ARBA00022448"/>
    </source>
</evidence>
<feature type="transmembrane region" description="Helical" evidence="7">
    <location>
        <begin position="264"/>
        <end position="287"/>
    </location>
</feature>
<evidence type="ECO:0000313" key="10">
    <source>
        <dbReference type="Proteomes" id="UP000321440"/>
    </source>
</evidence>
<dbReference type="EMBL" id="BJYA01000001">
    <property type="protein sequence ID" value="GEN44362.1"/>
    <property type="molecule type" value="Genomic_DNA"/>
</dbReference>
<evidence type="ECO:0000256" key="7">
    <source>
        <dbReference type="SAM" id="Phobius"/>
    </source>
</evidence>
<dbReference type="GO" id="GO:0022857">
    <property type="term" value="F:transmembrane transporter activity"/>
    <property type="evidence" value="ECO:0007669"/>
    <property type="project" value="InterPro"/>
</dbReference>
<dbReference type="InterPro" id="IPR011701">
    <property type="entry name" value="MFS"/>
</dbReference>
<evidence type="ECO:0000256" key="1">
    <source>
        <dbReference type="ARBA" id="ARBA00004651"/>
    </source>
</evidence>
<proteinExistence type="predicted"/>
<keyword evidence="4 7" id="KW-0812">Transmembrane</keyword>
<feature type="transmembrane region" description="Helical" evidence="7">
    <location>
        <begin position="317"/>
        <end position="342"/>
    </location>
</feature>
<evidence type="ECO:0000259" key="8">
    <source>
        <dbReference type="PROSITE" id="PS50850"/>
    </source>
</evidence>
<dbReference type="PANTHER" id="PTHR23513:SF6">
    <property type="entry name" value="MAJOR FACILITATOR SUPERFAMILY ASSOCIATED DOMAIN-CONTAINING PROTEIN"/>
    <property type="match status" value="1"/>
</dbReference>
<dbReference type="Proteomes" id="UP000321440">
    <property type="component" value="Unassembled WGS sequence"/>
</dbReference>
<dbReference type="GO" id="GO:0005886">
    <property type="term" value="C:plasma membrane"/>
    <property type="evidence" value="ECO:0007669"/>
    <property type="project" value="UniProtKB-SubCell"/>
</dbReference>
<protein>
    <submittedName>
        <fullName evidence="9">MFS transporter</fullName>
    </submittedName>
</protein>
<dbReference type="AlphaFoldDB" id="A0A511W4R4"/>
<keyword evidence="2" id="KW-0813">Transport</keyword>
<evidence type="ECO:0000256" key="6">
    <source>
        <dbReference type="ARBA" id="ARBA00023136"/>
    </source>
</evidence>
<keyword evidence="6 7" id="KW-0472">Membrane</keyword>
<dbReference type="PANTHER" id="PTHR23513">
    <property type="entry name" value="INTEGRAL MEMBRANE EFFLUX PROTEIN-RELATED"/>
    <property type="match status" value="1"/>
</dbReference>
<feature type="transmembrane region" description="Helical" evidence="7">
    <location>
        <begin position="294"/>
        <end position="311"/>
    </location>
</feature>
<organism evidence="9 10">
    <name type="scientific">Alkalibacillus haloalkaliphilus</name>
    <dbReference type="NCBI Taxonomy" id="94136"/>
    <lineage>
        <taxon>Bacteria</taxon>
        <taxon>Bacillati</taxon>
        <taxon>Bacillota</taxon>
        <taxon>Bacilli</taxon>
        <taxon>Bacillales</taxon>
        <taxon>Bacillaceae</taxon>
        <taxon>Alkalibacillus</taxon>
    </lineage>
</organism>
<feature type="domain" description="Major facilitator superfamily (MFS) profile" evidence="8">
    <location>
        <begin position="17"/>
        <end position="409"/>
    </location>
</feature>
<dbReference type="PROSITE" id="PS50850">
    <property type="entry name" value="MFS"/>
    <property type="match status" value="1"/>
</dbReference>
<feature type="transmembrane region" description="Helical" evidence="7">
    <location>
        <begin position="354"/>
        <end position="380"/>
    </location>
</feature>
<keyword evidence="5 7" id="KW-1133">Transmembrane helix</keyword>
<dbReference type="Gene3D" id="1.20.1250.20">
    <property type="entry name" value="MFS general substrate transporter like domains"/>
    <property type="match status" value="1"/>
</dbReference>
<evidence type="ECO:0000313" key="9">
    <source>
        <dbReference type="EMBL" id="GEN44362.1"/>
    </source>
</evidence>
<feature type="transmembrane region" description="Helical" evidence="7">
    <location>
        <begin position="177"/>
        <end position="195"/>
    </location>
</feature>
<comment type="subcellular location">
    <subcellularLocation>
        <location evidence="1">Cell membrane</location>
        <topology evidence="1">Multi-pass membrane protein</topology>
    </subcellularLocation>
</comment>
<dbReference type="Pfam" id="PF07690">
    <property type="entry name" value="MFS_1"/>
    <property type="match status" value="1"/>
</dbReference>
<evidence type="ECO:0000256" key="5">
    <source>
        <dbReference type="ARBA" id="ARBA00022989"/>
    </source>
</evidence>
<feature type="transmembrane region" description="Helical" evidence="7">
    <location>
        <begin position="51"/>
        <end position="71"/>
    </location>
</feature>
<dbReference type="InterPro" id="IPR020846">
    <property type="entry name" value="MFS_dom"/>
</dbReference>
<sequence>MTNNTGESRLPLYRNRSFVLYFFTFLASSLSVAFFLFTVNWYVVDYLRLEAMLGLVFFASSVPRLLFMLIGGAIADRVNKATIMLLSDFTKAVLLILVIGLLVFDLVSIWVLVGLAFLFGLLDAFFWPASSSLLPKLVDREQLTRANSIVHTTQRFSVIAGPLIAGVVIGFGSYELMFGLVSLMLLLAAIVDLYLRKRVGLDEEEQQTHPSVWRSVMDGIRYVKESPFLLTLMLTSVSLNLFLSGPLQVGLPIFARNVIGGGEFTYSLLSGVLGAGMLIGAVIVGVINVNRRRGLVSLISIVALGVFMIAFSLTGELWVSLLVISLVGLTLSIIDVPILSAIQAHTDEKYIGRMMSLISFASMGLLPVSFLLTSLFISIGFSIDEIIFVASCCLLTVGLIVITFAKSIRYVD</sequence>
<evidence type="ECO:0000256" key="3">
    <source>
        <dbReference type="ARBA" id="ARBA00022475"/>
    </source>
</evidence>
<dbReference type="InterPro" id="IPR036259">
    <property type="entry name" value="MFS_trans_sf"/>
</dbReference>
<evidence type="ECO:0000256" key="4">
    <source>
        <dbReference type="ARBA" id="ARBA00022692"/>
    </source>
</evidence>
<comment type="caution">
    <text evidence="9">The sequence shown here is derived from an EMBL/GenBank/DDBJ whole genome shotgun (WGS) entry which is preliminary data.</text>
</comment>
<keyword evidence="10" id="KW-1185">Reference proteome</keyword>
<feature type="transmembrane region" description="Helical" evidence="7">
    <location>
        <begin position="227"/>
        <end position="244"/>
    </location>
</feature>
<gene>
    <name evidence="9" type="ORF">AHA02nite_01380</name>
</gene>
<dbReference type="CDD" id="cd06173">
    <property type="entry name" value="MFS_MefA_like"/>
    <property type="match status" value="1"/>
</dbReference>
<reference evidence="9 10" key="1">
    <citation type="submission" date="2019-07" db="EMBL/GenBank/DDBJ databases">
        <title>Whole genome shotgun sequence of Alkalibacillus haloalkaliphilus NBRC 103110.</title>
        <authorList>
            <person name="Hosoyama A."/>
            <person name="Uohara A."/>
            <person name="Ohji S."/>
            <person name="Ichikawa N."/>
        </authorList>
    </citation>
    <scope>NUCLEOTIDE SEQUENCE [LARGE SCALE GENOMIC DNA]</scope>
    <source>
        <strain evidence="9 10">NBRC 103110</strain>
    </source>
</reference>
<keyword evidence="3" id="KW-1003">Cell membrane</keyword>
<name>A0A511W4R4_9BACI</name>